<dbReference type="GO" id="GO:0007156">
    <property type="term" value="P:homophilic cell adhesion via plasma membrane adhesion molecules"/>
    <property type="evidence" value="ECO:0007669"/>
    <property type="project" value="TreeGrafter"/>
</dbReference>
<dbReference type="InterPro" id="IPR007110">
    <property type="entry name" value="Ig-like_dom"/>
</dbReference>
<dbReference type="InterPro" id="IPR006703">
    <property type="entry name" value="G_AIG1"/>
</dbReference>
<dbReference type="InterPro" id="IPR013783">
    <property type="entry name" value="Ig-like_fold"/>
</dbReference>
<dbReference type="InterPro" id="IPR036179">
    <property type="entry name" value="Ig-like_dom_sf"/>
</dbReference>
<dbReference type="PANTHER" id="PTHR45080">
    <property type="entry name" value="CONTACTIN 5"/>
    <property type="match status" value="1"/>
</dbReference>
<dbReference type="SUPFAM" id="SSF48726">
    <property type="entry name" value="Immunoglobulin"/>
    <property type="match status" value="3"/>
</dbReference>
<keyword evidence="3" id="KW-0547">Nucleotide-binding</keyword>
<dbReference type="InterPro" id="IPR003598">
    <property type="entry name" value="Ig_sub2"/>
</dbReference>
<evidence type="ECO:0000313" key="7">
    <source>
        <dbReference type="Proteomes" id="UP000507470"/>
    </source>
</evidence>
<dbReference type="SMART" id="SM00409">
    <property type="entry name" value="IG"/>
    <property type="match status" value="3"/>
</dbReference>
<keyword evidence="2" id="KW-0732">Signal</keyword>
<dbReference type="AlphaFoldDB" id="A0A6J8E9G7"/>
<dbReference type="Gene3D" id="3.40.50.300">
    <property type="entry name" value="P-loop containing nucleotide triphosphate hydrolases"/>
    <property type="match status" value="1"/>
</dbReference>
<feature type="domain" description="Ig-like" evidence="5">
    <location>
        <begin position="151"/>
        <end position="243"/>
    </location>
</feature>
<dbReference type="Gene3D" id="2.60.40.10">
    <property type="entry name" value="Immunoglobulins"/>
    <property type="match status" value="3"/>
</dbReference>
<proteinExistence type="inferred from homology"/>
<protein>
    <recommendedName>
        <fullName evidence="5">Ig-like domain-containing protein</fullName>
    </recommendedName>
</protein>
<dbReference type="SUPFAM" id="SSF52540">
    <property type="entry name" value="P-loop containing nucleoside triphosphate hydrolases"/>
    <property type="match status" value="1"/>
</dbReference>
<evidence type="ECO:0000256" key="3">
    <source>
        <dbReference type="ARBA" id="ARBA00022741"/>
    </source>
</evidence>
<dbReference type="PROSITE" id="PS50835">
    <property type="entry name" value="IG_LIKE"/>
    <property type="match status" value="2"/>
</dbReference>
<accession>A0A6J8E9G7</accession>
<evidence type="ECO:0000256" key="2">
    <source>
        <dbReference type="ARBA" id="ARBA00022729"/>
    </source>
</evidence>
<evidence type="ECO:0000313" key="6">
    <source>
        <dbReference type="EMBL" id="CAC5416252.1"/>
    </source>
</evidence>
<dbReference type="SMART" id="SM00408">
    <property type="entry name" value="IGc2"/>
    <property type="match status" value="2"/>
</dbReference>
<dbReference type="Proteomes" id="UP000507470">
    <property type="component" value="Unassembled WGS sequence"/>
</dbReference>
<dbReference type="InterPro" id="IPR003599">
    <property type="entry name" value="Ig_sub"/>
</dbReference>
<dbReference type="OrthoDB" id="6244967at2759"/>
<keyword evidence="7" id="KW-1185">Reference proteome</keyword>
<comment type="similarity">
    <text evidence="1">Belongs to the TRAFAC class TrmE-Era-EngA-EngB-Septin-like GTPase superfamily. AIG1/Toc34/Toc159-like paraseptin GTPase family. IAN subfamily.</text>
</comment>
<dbReference type="InterPro" id="IPR050958">
    <property type="entry name" value="Cell_Adh-Cytoskel_Orgn"/>
</dbReference>
<sequence>MGHLHFEVSISFLDSTPSNVTVGLGLPESSELVYTNIAPADSRQSVPLSFTDHTIIEADKRSICIEHGDDYEIQFDKRVKFNTITWYHTPIMANTQSIDISNTAKYKNGTTQFPSLTILNFTHSDIGSYMYYVNYEGNIKPSHNWILKCGPSVEINKDKHYVKTGEDNFTLASFVGGDPKNIDWYFTPNTGTKRKIDPSTDSNYEGATTENPSLTILHISAQDEGEYTCCAQYDNCEEKKSLNENRGYVKRIEITPTKGIAVVGDTSFTFECIIKGVKTVSEANWYKINTNNAAKLIKGDQYESWRKDWNYILTIKSVSKTNAHIYKFKAKVDGDTELELYSELIVNGDESIIYFEAIDEMYAITKQSKTAVGHEIPTVLINESKFQVQTGTNFAIPCQVTAIPAATQIYWEFTPPWKGSHKVDVNADNKYAGSTTETESLTIKGFDAEDIGCYQCFAENAVGTAKSRFVTIIEKEPLCFILFGTIGGGKSSIGNIFLQNEVFPRRRGNIKGSFTKEFKIAEEVVRCKRIDIIDTPGVRNSTERGELEICVKGFREATRCTYHRPNALLLIVSLESPFDESFLCFLNELTEEDFKYVIVIFTTNRKREESREELFEHVNESLRVFLLEKKLESFFVDINYNDSFNLHMQKVIPTIDELVQYCKVTQRQNEHSKRKVIDGFDF</sequence>
<dbReference type="GO" id="GO:0005525">
    <property type="term" value="F:GTP binding"/>
    <property type="evidence" value="ECO:0007669"/>
    <property type="project" value="InterPro"/>
</dbReference>
<gene>
    <name evidence="6" type="ORF">MCOR_48889</name>
</gene>
<keyword evidence="4" id="KW-1015">Disulfide bond</keyword>
<organism evidence="6 7">
    <name type="scientific">Mytilus coruscus</name>
    <name type="common">Sea mussel</name>
    <dbReference type="NCBI Taxonomy" id="42192"/>
    <lineage>
        <taxon>Eukaryota</taxon>
        <taxon>Metazoa</taxon>
        <taxon>Spiralia</taxon>
        <taxon>Lophotrochozoa</taxon>
        <taxon>Mollusca</taxon>
        <taxon>Bivalvia</taxon>
        <taxon>Autobranchia</taxon>
        <taxon>Pteriomorphia</taxon>
        <taxon>Mytilida</taxon>
        <taxon>Mytiloidea</taxon>
        <taxon>Mytilidae</taxon>
        <taxon>Mytilinae</taxon>
        <taxon>Mytilus</taxon>
    </lineage>
</organism>
<dbReference type="Pfam" id="PF13927">
    <property type="entry name" value="Ig_3"/>
    <property type="match status" value="1"/>
</dbReference>
<name>A0A6J8E9G7_MYTCO</name>
<dbReference type="GO" id="GO:0005886">
    <property type="term" value="C:plasma membrane"/>
    <property type="evidence" value="ECO:0007669"/>
    <property type="project" value="TreeGrafter"/>
</dbReference>
<dbReference type="InterPro" id="IPR027417">
    <property type="entry name" value="P-loop_NTPase"/>
</dbReference>
<dbReference type="PANTHER" id="PTHR45080:SF8">
    <property type="entry name" value="IG-LIKE DOMAIN-CONTAINING PROTEIN"/>
    <property type="match status" value="1"/>
</dbReference>
<evidence type="ECO:0000259" key="5">
    <source>
        <dbReference type="PROSITE" id="PS50835"/>
    </source>
</evidence>
<dbReference type="EMBL" id="CACVKT020008613">
    <property type="protein sequence ID" value="CAC5416252.1"/>
    <property type="molecule type" value="Genomic_DNA"/>
</dbReference>
<reference evidence="6 7" key="1">
    <citation type="submission" date="2020-06" db="EMBL/GenBank/DDBJ databases">
        <authorList>
            <person name="Li R."/>
            <person name="Bekaert M."/>
        </authorList>
    </citation>
    <scope>NUCLEOTIDE SEQUENCE [LARGE SCALE GENOMIC DNA]</scope>
    <source>
        <strain evidence="7">wild</strain>
    </source>
</reference>
<evidence type="ECO:0000256" key="4">
    <source>
        <dbReference type="ARBA" id="ARBA00023157"/>
    </source>
</evidence>
<dbReference type="Pfam" id="PF04548">
    <property type="entry name" value="AIG1"/>
    <property type="match status" value="1"/>
</dbReference>
<feature type="domain" description="Ig-like" evidence="5">
    <location>
        <begin position="377"/>
        <end position="471"/>
    </location>
</feature>
<evidence type="ECO:0000256" key="1">
    <source>
        <dbReference type="ARBA" id="ARBA00008535"/>
    </source>
</evidence>